<comment type="caution">
    <text evidence="1">The sequence shown here is derived from an EMBL/GenBank/DDBJ whole genome shotgun (WGS) entry which is preliminary data.</text>
</comment>
<evidence type="ECO:0000313" key="2">
    <source>
        <dbReference type="Proteomes" id="UP000800235"/>
    </source>
</evidence>
<accession>A0A9P4TXQ8</accession>
<sequence length="160" mass="18902">MRVRFQRNGRDGEWAFIDTERGTITICDFQEMGCKRYERDFPGELWRGYPTYAVKTFFDHLKKKYLSLDLFPIDNHRIGQTSKSVAGGGDPYEADEPLRNIFRNHGWPTDDYQKDECIKKVRELYEQQKEADRKESQARMASWSYPVESEQIARNFGIVS</sequence>
<evidence type="ECO:0000313" key="1">
    <source>
        <dbReference type="EMBL" id="KAF2429098.1"/>
    </source>
</evidence>
<dbReference type="AlphaFoldDB" id="A0A9P4TXQ8"/>
<organism evidence="1 2">
    <name type="scientific">Tothia fuscella</name>
    <dbReference type="NCBI Taxonomy" id="1048955"/>
    <lineage>
        <taxon>Eukaryota</taxon>
        <taxon>Fungi</taxon>
        <taxon>Dikarya</taxon>
        <taxon>Ascomycota</taxon>
        <taxon>Pezizomycotina</taxon>
        <taxon>Dothideomycetes</taxon>
        <taxon>Pleosporomycetidae</taxon>
        <taxon>Venturiales</taxon>
        <taxon>Cylindrosympodiaceae</taxon>
        <taxon>Tothia</taxon>
    </lineage>
</organism>
<gene>
    <name evidence="1" type="ORF">EJ08DRAFT_306560</name>
</gene>
<dbReference type="OrthoDB" id="3630828at2759"/>
<protein>
    <submittedName>
        <fullName evidence="1">Uncharacterized protein</fullName>
    </submittedName>
</protein>
<dbReference type="Proteomes" id="UP000800235">
    <property type="component" value="Unassembled WGS sequence"/>
</dbReference>
<name>A0A9P4TXQ8_9PEZI</name>
<keyword evidence="2" id="KW-1185">Reference proteome</keyword>
<dbReference type="EMBL" id="MU007050">
    <property type="protein sequence ID" value="KAF2429098.1"/>
    <property type="molecule type" value="Genomic_DNA"/>
</dbReference>
<reference evidence="1" key="1">
    <citation type="journal article" date="2020" name="Stud. Mycol.">
        <title>101 Dothideomycetes genomes: a test case for predicting lifestyles and emergence of pathogens.</title>
        <authorList>
            <person name="Haridas S."/>
            <person name="Albert R."/>
            <person name="Binder M."/>
            <person name="Bloem J."/>
            <person name="Labutti K."/>
            <person name="Salamov A."/>
            <person name="Andreopoulos B."/>
            <person name="Baker S."/>
            <person name="Barry K."/>
            <person name="Bills G."/>
            <person name="Bluhm B."/>
            <person name="Cannon C."/>
            <person name="Castanera R."/>
            <person name="Culley D."/>
            <person name="Daum C."/>
            <person name="Ezra D."/>
            <person name="Gonzalez J."/>
            <person name="Henrissat B."/>
            <person name="Kuo A."/>
            <person name="Liang C."/>
            <person name="Lipzen A."/>
            <person name="Lutzoni F."/>
            <person name="Magnuson J."/>
            <person name="Mondo S."/>
            <person name="Nolan M."/>
            <person name="Ohm R."/>
            <person name="Pangilinan J."/>
            <person name="Park H.-J."/>
            <person name="Ramirez L."/>
            <person name="Alfaro M."/>
            <person name="Sun H."/>
            <person name="Tritt A."/>
            <person name="Yoshinaga Y."/>
            <person name="Zwiers L.-H."/>
            <person name="Turgeon B."/>
            <person name="Goodwin S."/>
            <person name="Spatafora J."/>
            <person name="Crous P."/>
            <person name="Grigoriev I."/>
        </authorList>
    </citation>
    <scope>NUCLEOTIDE SEQUENCE</scope>
    <source>
        <strain evidence="1">CBS 130266</strain>
    </source>
</reference>
<proteinExistence type="predicted"/>